<dbReference type="PANTHER" id="PTHR10443">
    <property type="entry name" value="MICROSOMAL DIPEPTIDASE"/>
    <property type="match status" value="1"/>
</dbReference>
<dbReference type="SUPFAM" id="SSF51556">
    <property type="entry name" value="Metallo-dependent hydrolases"/>
    <property type="match status" value="1"/>
</dbReference>
<dbReference type="Proteomes" id="UP000308000">
    <property type="component" value="Unassembled WGS sequence"/>
</dbReference>
<sequence length="408" mass="45468">MTDLKDAPMQQKKYSGYKSFSYLEPGTDYKVWPLSAELNRVPSRRVEVSDEQEARVRRIFRDHLIISLHDHCFVAPEDLSQFLEFRRWGRDFTGYEGLSVSGLDAVFDNLMNGTAMITSRGGWKWDDVIYDIGMRLSDIAHQEMVVHCKTTEDIVNAKRNGQIAFIVSLEGAAMIENELDRLDILYGLGVRCMGIAYSEGNALGGGLKEPRDGGLTTFGRQAVKRMNKLGIAIDVSHSGDQTSLDTIEVSDKPIFITHAGARALWNSNRLKPDEVIKACAAKGGVIGIEAAPHTTLTERHSRHSIESFMEHFEYCVNLVGIDHVAFGPDVLFGDHVGLHDALTEALSIGASRGHLSYEKVPYVDGIENPAEAFPNIVRWLVKHGYSDEDIAKAVGGNVMRVLKEVWYR</sequence>
<dbReference type="PROSITE" id="PS51365">
    <property type="entry name" value="RENAL_DIPEPTIDASE_2"/>
    <property type="match status" value="1"/>
</dbReference>
<accession>A0AAJ5F690</accession>
<dbReference type="EMBL" id="VBRC01000001">
    <property type="protein sequence ID" value="TLK32172.1"/>
    <property type="molecule type" value="Genomic_DNA"/>
</dbReference>
<dbReference type="EC" id="3.4.13.19" evidence="1"/>
<dbReference type="GO" id="GO:0006508">
    <property type="term" value="P:proteolysis"/>
    <property type="evidence" value="ECO:0007669"/>
    <property type="project" value="InterPro"/>
</dbReference>
<keyword evidence="4" id="KW-1185">Reference proteome</keyword>
<dbReference type="PANTHER" id="PTHR10443:SF12">
    <property type="entry name" value="DIPEPTIDASE"/>
    <property type="match status" value="1"/>
</dbReference>
<dbReference type="InterPro" id="IPR032466">
    <property type="entry name" value="Metal_Hydrolase"/>
</dbReference>
<reference evidence="1 4" key="2">
    <citation type="submission" date="2020-08" db="EMBL/GenBank/DDBJ databases">
        <title>Genomic Encyclopedia of Type Strains, Phase IV (KMG-IV): sequencing the most valuable type-strain genomes for metagenomic binning, comparative biology and taxonomic classification.</title>
        <authorList>
            <person name="Goeker M."/>
        </authorList>
    </citation>
    <scope>NUCLEOTIDE SEQUENCE [LARGE SCALE GENOMIC DNA]</scope>
    <source>
        <strain evidence="1 4">DSM 105434</strain>
    </source>
</reference>
<evidence type="ECO:0000313" key="4">
    <source>
        <dbReference type="Proteomes" id="UP000536909"/>
    </source>
</evidence>
<comment type="caution">
    <text evidence="2">The sequence shown here is derived from an EMBL/GenBank/DDBJ whole genome shotgun (WGS) entry which is preliminary data.</text>
</comment>
<gene>
    <name evidence="2" type="ORF">FCS05_01580</name>
    <name evidence="1" type="ORF">HNQ10_000287</name>
</gene>
<keyword evidence="1" id="KW-0645">Protease</keyword>
<evidence type="ECO:0000313" key="3">
    <source>
        <dbReference type="Proteomes" id="UP000308000"/>
    </source>
</evidence>
<proteinExistence type="predicted"/>
<reference evidence="2 3" key="1">
    <citation type="submission" date="2019-04" db="EMBL/GenBank/DDBJ databases">
        <title>Deinococcus metalilatus MA1002 mutant No.5.</title>
        <authorList>
            <person name="Park W."/>
            <person name="Park C."/>
        </authorList>
    </citation>
    <scope>NUCLEOTIDE SEQUENCE [LARGE SCALE GENOMIC DNA]</scope>
    <source>
        <strain evidence="2 3">MA1002-m5</strain>
    </source>
</reference>
<dbReference type="Proteomes" id="UP000536909">
    <property type="component" value="Unassembled WGS sequence"/>
</dbReference>
<evidence type="ECO:0000313" key="2">
    <source>
        <dbReference type="EMBL" id="TLK32172.1"/>
    </source>
</evidence>
<evidence type="ECO:0000313" key="1">
    <source>
        <dbReference type="EMBL" id="MBB5293474.1"/>
    </source>
</evidence>
<dbReference type="AlphaFoldDB" id="A0AAJ5F690"/>
<organism evidence="2 3">
    <name type="scientific">Deinococcus metallilatus</name>
    <dbReference type="NCBI Taxonomy" id="1211322"/>
    <lineage>
        <taxon>Bacteria</taxon>
        <taxon>Thermotogati</taxon>
        <taxon>Deinococcota</taxon>
        <taxon>Deinococci</taxon>
        <taxon>Deinococcales</taxon>
        <taxon>Deinococcaceae</taxon>
        <taxon>Deinococcus</taxon>
    </lineage>
</organism>
<dbReference type="PROSITE" id="PS00869">
    <property type="entry name" value="RENAL_DIPEPTIDASE_1"/>
    <property type="match status" value="1"/>
</dbReference>
<keyword evidence="1" id="KW-0224">Dipeptidase</keyword>
<dbReference type="GO" id="GO:0070573">
    <property type="term" value="F:metallodipeptidase activity"/>
    <property type="evidence" value="ECO:0007669"/>
    <property type="project" value="InterPro"/>
</dbReference>
<name>A0AAJ5F690_9DEIO</name>
<dbReference type="InterPro" id="IPR000180">
    <property type="entry name" value="Dipep_AS"/>
</dbReference>
<dbReference type="EMBL" id="JACHFV010000001">
    <property type="protein sequence ID" value="MBB5293474.1"/>
    <property type="molecule type" value="Genomic_DNA"/>
</dbReference>
<dbReference type="RefSeq" id="WP_129117170.1">
    <property type="nucleotide sequence ID" value="NZ_BSUI01000012.1"/>
</dbReference>
<protein>
    <submittedName>
        <fullName evidence="2">Diguanylate cyclase</fullName>
    </submittedName>
    <submittedName>
        <fullName evidence="1">Membrane dipeptidase</fullName>
        <ecNumber evidence="1">3.4.13.19</ecNumber>
    </submittedName>
</protein>
<dbReference type="Gene3D" id="3.20.20.140">
    <property type="entry name" value="Metal-dependent hydrolases"/>
    <property type="match status" value="1"/>
</dbReference>
<dbReference type="InterPro" id="IPR008257">
    <property type="entry name" value="Pept_M19"/>
</dbReference>
<keyword evidence="1" id="KW-0378">Hydrolase</keyword>
<dbReference type="Pfam" id="PF01244">
    <property type="entry name" value="Peptidase_M19"/>
    <property type="match status" value="1"/>
</dbReference>